<dbReference type="Gene3D" id="3.30.1330.60">
    <property type="entry name" value="OmpA-like domain"/>
    <property type="match status" value="1"/>
</dbReference>
<gene>
    <name evidence="6" type="ORF">CQA01_29560</name>
</gene>
<organism evidence="6 7">
    <name type="scientific">Cyclobacterium qasimii</name>
    <dbReference type="NCBI Taxonomy" id="1350429"/>
    <lineage>
        <taxon>Bacteria</taxon>
        <taxon>Pseudomonadati</taxon>
        <taxon>Bacteroidota</taxon>
        <taxon>Cytophagia</taxon>
        <taxon>Cytophagales</taxon>
        <taxon>Cyclobacteriaceae</taxon>
        <taxon>Cyclobacterium</taxon>
    </lineage>
</organism>
<dbReference type="CDD" id="cd07185">
    <property type="entry name" value="OmpA_C-like"/>
    <property type="match status" value="1"/>
</dbReference>
<evidence type="ECO:0000256" key="1">
    <source>
        <dbReference type="ARBA" id="ARBA00004442"/>
    </source>
</evidence>
<dbReference type="InterPro" id="IPR036737">
    <property type="entry name" value="OmpA-like_sf"/>
</dbReference>
<dbReference type="AlphaFoldDB" id="A0A512CDY5"/>
<feature type="domain" description="OmpA-like" evidence="5">
    <location>
        <begin position="30"/>
        <end position="145"/>
    </location>
</feature>
<name>A0A512CDY5_9BACT</name>
<dbReference type="Pfam" id="PF00691">
    <property type="entry name" value="OmpA"/>
    <property type="match status" value="1"/>
</dbReference>
<proteinExistence type="predicted"/>
<evidence type="ECO:0000313" key="7">
    <source>
        <dbReference type="Proteomes" id="UP000321301"/>
    </source>
</evidence>
<dbReference type="InterPro" id="IPR006664">
    <property type="entry name" value="OMP_bac"/>
</dbReference>
<dbReference type="GO" id="GO:0009279">
    <property type="term" value="C:cell outer membrane"/>
    <property type="evidence" value="ECO:0007669"/>
    <property type="project" value="UniProtKB-SubCell"/>
</dbReference>
<dbReference type="SUPFAM" id="SSF103088">
    <property type="entry name" value="OmpA-like"/>
    <property type="match status" value="1"/>
</dbReference>
<dbReference type="PROSITE" id="PS51123">
    <property type="entry name" value="OMPA_2"/>
    <property type="match status" value="1"/>
</dbReference>
<dbReference type="InterPro" id="IPR006665">
    <property type="entry name" value="OmpA-like"/>
</dbReference>
<dbReference type="PANTHER" id="PTHR30329:SF21">
    <property type="entry name" value="LIPOPROTEIN YIAD-RELATED"/>
    <property type="match status" value="1"/>
</dbReference>
<keyword evidence="2 4" id="KW-0472">Membrane</keyword>
<dbReference type="EMBL" id="BJYV01000015">
    <property type="protein sequence ID" value="GEO22422.1"/>
    <property type="molecule type" value="Genomic_DNA"/>
</dbReference>
<dbReference type="PRINTS" id="PR01021">
    <property type="entry name" value="OMPADOMAIN"/>
</dbReference>
<dbReference type="PANTHER" id="PTHR30329">
    <property type="entry name" value="STATOR ELEMENT OF FLAGELLAR MOTOR COMPLEX"/>
    <property type="match status" value="1"/>
</dbReference>
<dbReference type="InterPro" id="IPR050330">
    <property type="entry name" value="Bact_OuterMem_StrucFunc"/>
</dbReference>
<evidence type="ECO:0000256" key="2">
    <source>
        <dbReference type="ARBA" id="ARBA00023136"/>
    </source>
</evidence>
<evidence type="ECO:0000256" key="3">
    <source>
        <dbReference type="ARBA" id="ARBA00023237"/>
    </source>
</evidence>
<accession>A0A512CDY5</accession>
<keyword evidence="7" id="KW-1185">Reference proteome</keyword>
<comment type="subcellular location">
    <subcellularLocation>
        <location evidence="1">Cell outer membrane</location>
    </subcellularLocation>
</comment>
<protein>
    <recommendedName>
        <fullName evidence="5">OmpA-like domain-containing protein</fullName>
    </recommendedName>
</protein>
<sequence>MSYGNSLQAQSMTSSMDTLYHWVNSNQSIEGKVLNLPHLQYETDNHLLTANSKMSIDTLVMGLKEVENIAIAIEGYTDDVGDEDYNLELSVKRAESVYNYLIQKEIVADRLKFDGFGMSNPIVPNTSAENRAINRRVEIVLKLRDDIQVEQVSQTIYLNSGKIIPVKEYTIEETYLSYLQYGSTSKRTEPLENVNYIVGTDGTRKYDNQMAGFNDKASEPVPEPVPTPKAPVKTNDYAGFYLGIGSRSTNLEESLMWLNYVDESPSMDSFLGEKTIKEQEYGISFDFGIQTGNFNGYHYEIGGSGITGTVNFLAFHTAYGHNFSLGASNKIIFRPVLGIEFGRAKAPLGDIINNDVYIRVNDSDFYSEDVSIKVISNQGTVKPRFDFVFPFQKAEGYSMLTITGGYSYNIYSNNPMIKFSGTDENNESISAKENLDESNIDFRLNEIRSTDKLPFDLNGPFIGLAFQF</sequence>
<evidence type="ECO:0000313" key="6">
    <source>
        <dbReference type="EMBL" id="GEO22422.1"/>
    </source>
</evidence>
<evidence type="ECO:0000256" key="4">
    <source>
        <dbReference type="PROSITE-ProRule" id="PRU00473"/>
    </source>
</evidence>
<dbReference type="Proteomes" id="UP000321301">
    <property type="component" value="Unassembled WGS sequence"/>
</dbReference>
<comment type="caution">
    <text evidence="6">The sequence shown here is derived from an EMBL/GenBank/DDBJ whole genome shotgun (WGS) entry which is preliminary data.</text>
</comment>
<evidence type="ECO:0000259" key="5">
    <source>
        <dbReference type="PROSITE" id="PS51123"/>
    </source>
</evidence>
<reference evidence="6 7" key="1">
    <citation type="submission" date="2019-07" db="EMBL/GenBank/DDBJ databases">
        <title>Whole genome shotgun sequence of Cyclobacterium qasimii NBRC 106168.</title>
        <authorList>
            <person name="Hosoyama A."/>
            <person name="Uohara A."/>
            <person name="Ohji S."/>
            <person name="Ichikawa N."/>
        </authorList>
    </citation>
    <scope>NUCLEOTIDE SEQUENCE [LARGE SCALE GENOMIC DNA]</scope>
    <source>
        <strain evidence="6 7">NBRC 106168</strain>
    </source>
</reference>
<keyword evidence="3" id="KW-0998">Cell outer membrane</keyword>